<reference evidence="2" key="2">
    <citation type="submission" date="2020-09" db="EMBL/GenBank/DDBJ databases">
        <authorList>
            <person name="Sun Q."/>
            <person name="Ohkuma M."/>
        </authorList>
    </citation>
    <scope>NUCLEOTIDE SEQUENCE</scope>
    <source>
        <strain evidence="2">JCM 14371</strain>
    </source>
</reference>
<evidence type="ECO:0000313" key="2">
    <source>
        <dbReference type="EMBL" id="GGJ86124.1"/>
    </source>
</evidence>
<dbReference type="EMBL" id="BMOE01000015">
    <property type="protein sequence ID" value="GGJ86124.1"/>
    <property type="molecule type" value="Genomic_DNA"/>
</dbReference>
<accession>A0A917PNL8</accession>
<gene>
    <name evidence="2" type="ORF">GCM10008939_32490</name>
</gene>
<feature type="compositionally biased region" description="Basic and acidic residues" evidence="1">
    <location>
        <begin position="71"/>
        <end position="92"/>
    </location>
</feature>
<reference evidence="2" key="1">
    <citation type="journal article" date="2014" name="Int. J. Syst. Evol. Microbiol.">
        <title>Complete genome sequence of Corynebacterium casei LMG S-19264T (=DSM 44701T), isolated from a smear-ripened cheese.</title>
        <authorList>
            <consortium name="US DOE Joint Genome Institute (JGI-PGF)"/>
            <person name="Walter F."/>
            <person name="Albersmeier A."/>
            <person name="Kalinowski J."/>
            <person name="Ruckert C."/>
        </authorList>
    </citation>
    <scope>NUCLEOTIDE SEQUENCE</scope>
    <source>
        <strain evidence="2">JCM 14371</strain>
    </source>
</reference>
<dbReference type="RefSeq" id="WP_188964358.1">
    <property type="nucleotide sequence ID" value="NZ_BMOE01000015.1"/>
</dbReference>
<protein>
    <submittedName>
        <fullName evidence="2">Uncharacterized protein</fullName>
    </submittedName>
</protein>
<proteinExistence type="predicted"/>
<evidence type="ECO:0000313" key="3">
    <source>
        <dbReference type="Proteomes" id="UP000635726"/>
    </source>
</evidence>
<dbReference type="Proteomes" id="UP000635726">
    <property type="component" value="Unassembled WGS sequence"/>
</dbReference>
<keyword evidence="3" id="KW-1185">Reference proteome</keyword>
<evidence type="ECO:0000256" key="1">
    <source>
        <dbReference type="SAM" id="MobiDB-lite"/>
    </source>
</evidence>
<sequence length="92" mass="9222">MNTNDDRIVGRSVEEIEAETGNRVNSPVQSEDRQGGAADTGPVLVPAAVQSGAGSVTGVGAGIPGVISGDLTRDDTGSHDGRGGKETDSSEE</sequence>
<comment type="caution">
    <text evidence="2">The sequence shown here is derived from an EMBL/GenBank/DDBJ whole genome shotgun (WGS) entry which is preliminary data.</text>
</comment>
<feature type="compositionally biased region" description="Basic and acidic residues" evidence="1">
    <location>
        <begin position="1"/>
        <end position="14"/>
    </location>
</feature>
<feature type="region of interest" description="Disordered" evidence="1">
    <location>
        <begin position="1"/>
        <end position="92"/>
    </location>
</feature>
<name>A0A917PNL8_9DEIO</name>
<organism evidence="2 3">
    <name type="scientific">Deinococcus aquiradiocola</name>
    <dbReference type="NCBI Taxonomy" id="393059"/>
    <lineage>
        <taxon>Bacteria</taxon>
        <taxon>Thermotogati</taxon>
        <taxon>Deinococcota</taxon>
        <taxon>Deinococci</taxon>
        <taxon>Deinococcales</taxon>
        <taxon>Deinococcaceae</taxon>
        <taxon>Deinococcus</taxon>
    </lineage>
</organism>
<dbReference type="AlphaFoldDB" id="A0A917PNL8"/>